<evidence type="ECO:0000313" key="1">
    <source>
        <dbReference type="EMBL" id="GJS77139.1"/>
    </source>
</evidence>
<evidence type="ECO:0000313" key="2">
    <source>
        <dbReference type="Proteomes" id="UP001151760"/>
    </source>
</evidence>
<dbReference type="Proteomes" id="UP001151760">
    <property type="component" value="Unassembled WGS sequence"/>
</dbReference>
<keyword evidence="2" id="KW-1185">Reference proteome</keyword>
<organism evidence="1 2">
    <name type="scientific">Tanacetum coccineum</name>
    <dbReference type="NCBI Taxonomy" id="301880"/>
    <lineage>
        <taxon>Eukaryota</taxon>
        <taxon>Viridiplantae</taxon>
        <taxon>Streptophyta</taxon>
        <taxon>Embryophyta</taxon>
        <taxon>Tracheophyta</taxon>
        <taxon>Spermatophyta</taxon>
        <taxon>Magnoliopsida</taxon>
        <taxon>eudicotyledons</taxon>
        <taxon>Gunneridae</taxon>
        <taxon>Pentapetalae</taxon>
        <taxon>asterids</taxon>
        <taxon>campanulids</taxon>
        <taxon>Asterales</taxon>
        <taxon>Asteraceae</taxon>
        <taxon>Asteroideae</taxon>
        <taxon>Anthemideae</taxon>
        <taxon>Anthemidinae</taxon>
        <taxon>Tanacetum</taxon>
    </lineage>
</organism>
<accession>A0ABQ4YH90</accession>
<dbReference type="EMBL" id="BQNB010010426">
    <property type="protein sequence ID" value="GJS77139.1"/>
    <property type="molecule type" value="Genomic_DNA"/>
</dbReference>
<proteinExistence type="predicted"/>
<evidence type="ECO:0008006" key="3">
    <source>
        <dbReference type="Google" id="ProtNLM"/>
    </source>
</evidence>
<reference evidence="1" key="1">
    <citation type="journal article" date="2022" name="Int. J. Mol. Sci.">
        <title>Draft Genome of Tanacetum Coccineum: Genomic Comparison of Closely Related Tanacetum-Family Plants.</title>
        <authorList>
            <person name="Yamashiro T."/>
            <person name="Shiraishi A."/>
            <person name="Nakayama K."/>
            <person name="Satake H."/>
        </authorList>
    </citation>
    <scope>NUCLEOTIDE SEQUENCE</scope>
</reference>
<protein>
    <recommendedName>
        <fullName evidence="3">Reverse transcriptase domain-containing protein</fullName>
    </recommendedName>
</protein>
<gene>
    <name evidence="1" type="ORF">Tco_0727020</name>
</gene>
<sequence length="95" mass="11136">MRQRRWLELLSDCDFDIRYHPGKANVVADALSQLVTLPRRLKISWIMHEIHKLIIYPSRFRNDAQEVEKTIKVSKNEGRHRHLCLAVLDMGMGLG</sequence>
<comment type="caution">
    <text evidence="1">The sequence shown here is derived from an EMBL/GenBank/DDBJ whole genome shotgun (WGS) entry which is preliminary data.</text>
</comment>
<name>A0ABQ4YH90_9ASTR</name>
<reference evidence="1" key="2">
    <citation type="submission" date="2022-01" db="EMBL/GenBank/DDBJ databases">
        <authorList>
            <person name="Yamashiro T."/>
            <person name="Shiraishi A."/>
            <person name="Satake H."/>
            <person name="Nakayama K."/>
        </authorList>
    </citation>
    <scope>NUCLEOTIDE SEQUENCE</scope>
</reference>